<proteinExistence type="predicted"/>
<name>A0ABD1TQ00_9LAMI</name>
<organism evidence="1 2">
    <name type="scientific">Forsythia ovata</name>
    <dbReference type="NCBI Taxonomy" id="205694"/>
    <lineage>
        <taxon>Eukaryota</taxon>
        <taxon>Viridiplantae</taxon>
        <taxon>Streptophyta</taxon>
        <taxon>Embryophyta</taxon>
        <taxon>Tracheophyta</taxon>
        <taxon>Spermatophyta</taxon>
        <taxon>Magnoliopsida</taxon>
        <taxon>eudicotyledons</taxon>
        <taxon>Gunneridae</taxon>
        <taxon>Pentapetalae</taxon>
        <taxon>asterids</taxon>
        <taxon>lamiids</taxon>
        <taxon>Lamiales</taxon>
        <taxon>Oleaceae</taxon>
        <taxon>Forsythieae</taxon>
        <taxon>Forsythia</taxon>
    </lineage>
</organism>
<sequence>MAKVSGRKILHLDLDSCLFHSYPDGHSMPDLGESSKQGFKTSKRAKKASVVAATREENEGIRILGEGSNCNPLIRPDNAQHDLQHDEEELTNNVTTTEKVKKGRGRAKLNYLNKGKCAKLPVEFNERGQPICKGSNKLSSFLGLHFFDALPPSDWQTGEFKSFSS</sequence>
<evidence type="ECO:0000313" key="1">
    <source>
        <dbReference type="EMBL" id="KAL2514779.1"/>
    </source>
</evidence>
<dbReference type="EMBL" id="JBFOLJ010000008">
    <property type="protein sequence ID" value="KAL2514779.1"/>
    <property type="molecule type" value="Genomic_DNA"/>
</dbReference>
<accession>A0ABD1TQ00</accession>
<dbReference type="AlphaFoldDB" id="A0ABD1TQ00"/>
<keyword evidence="2" id="KW-1185">Reference proteome</keyword>
<evidence type="ECO:0000313" key="2">
    <source>
        <dbReference type="Proteomes" id="UP001604277"/>
    </source>
</evidence>
<gene>
    <name evidence="1" type="ORF">Fot_28750</name>
</gene>
<comment type="caution">
    <text evidence="1">The sequence shown here is derived from an EMBL/GenBank/DDBJ whole genome shotgun (WGS) entry which is preliminary data.</text>
</comment>
<dbReference type="Proteomes" id="UP001604277">
    <property type="component" value="Unassembled WGS sequence"/>
</dbReference>
<protein>
    <submittedName>
        <fullName evidence="1">Uncharacterized protein</fullName>
    </submittedName>
</protein>
<reference evidence="2" key="1">
    <citation type="submission" date="2024-07" db="EMBL/GenBank/DDBJ databases">
        <title>Two chromosome-level genome assemblies of Korean endemic species Abeliophyllum distichum and Forsythia ovata (Oleaceae).</title>
        <authorList>
            <person name="Jang H."/>
        </authorList>
    </citation>
    <scope>NUCLEOTIDE SEQUENCE [LARGE SCALE GENOMIC DNA]</scope>
</reference>